<evidence type="ECO:0000256" key="1">
    <source>
        <dbReference type="SAM" id="Phobius"/>
    </source>
</evidence>
<evidence type="ECO:0000313" key="3">
    <source>
        <dbReference type="Proteomes" id="UP000027015"/>
    </source>
</evidence>
<sequence length="51" mass="5797">MPSLPKAGCIQRRKKLINHSQSQHNLLLEYVAMIILTVIITESFLAHLTPK</sequence>
<keyword evidence="1" id="KW-1133">Transmembrane helix</keyword>
<accession>A0A067WH46</accession>
<feature type="transmembrane region" description="Helical" evidence="1">
    <location>
        <begin position="30"/>
        <end position="48"/>
    </location>
</feature>
<dbReference type="EMBL" id="AHPL01000003">
    <property type="protein sequence ID" value="KEC56103.1"/>
    <property type="molecule type" value="Genomic_DNA"/>
</dbReference>
<protein>
    <submittedName>
        <fullName evidence="2">Uncharacterized protein</fullName>
    </submittedName>
</protein>
<reference evidence="2 3" key="1">
    <citation type="submission" date="2012-04" db="EMBL/GenBank/DDBJ databases">
        <title>The Genome Sequence of Bartonella koehlerae C-29.</title>
        <authorList>
            <consortium name="The Broad Institute Genome Sequencing Platform"/>
            <consortium name="The Broad Institute Genome Sequencing Center for Infectious Disease"/>
            <person name="Feldgarden M."/>
            <person name="Kirby J."/>
            <person name="Kosoy M."/>
            <person name="Birtles R."/>
            <person name="Probert W.S."/>
            <person name="Chiaraviglio L."/>
            <person name="Walker B."/>
            <person name="Young S.K."/>
            <person name="Zeng Q."/>
            <person name="Gargeya S."/>
            <person name="Fitzgerald M."/>
            <person name="Haas B."/>
            <person name="Abouelleil A."/>
            <person name="Alvarado L."/>
            <person name="Arachchi H.M."/>
            <person name="Berlin A.M."/>
            <person name="Chapman S.B."/>
            <person name="Goldberg J."/>
            <person name="Griggs A."/>
            <person name="Gujja S."/>
            <person name="Hansen M."/>
            <person name="Howarth C."/>
            <person name="Imamovic A."/>
            <person name="Larimer J."/>
            <person name="McCowen C."/>
            <person name="Montmayeur A."/>
            <person name="Murphy C."/>
            <person name="Neiman D."/>
            <person name="Pearson M."/>
            <person name="Priest M."/>
            <person name="Roberts A."/>
            <person name="Saif S."/>
            <person name="Shea T."/>
            <person name="Sisk P."/>
            <person name="Sykes S."/>
            <person name="Wortman J."/>
            <person name="Nusbaum C."/>
            <person name="Birren B."/>
        </authorList>
    </citation>
    <scope>NUCLEOTIDE SEQUENCE [LARGE SCALE GENOMIC DNA]</scope>
    <source>
        <strain evidence="2 3">C-29</strain>
    </source>
</reference>
<dbReference type="AlphaFoldDB" id="A0A067WH46"/>
<keyword evidence="1" id="KW-0812">Transmembrane</keyword>
<gene>
    <name evidence="2" type="ORF">O9A_00328</name>
</gene>
<keyword evidence="1" id="KW-0472">Membrane</keyword>
<dbReference type="HOGENOM" id="CLU_3096003_0_0_5"/>
<comment type="caution">
    <text evidence="2">The sequence shown here is derived from an EMBL/GenBank/DDBJ whole genome shotgun (WGS) entry which is preliminary data.</text>
</comment>
<organism evidence="2 3">
    <name type="scientific">Bartonella koehlerae C-29</name>
    <dbReference type="NCBI Taxonomy" id="1134510"/>
    <lineage>
        <taxon>Bacteria</taxon>
        <taxon>Pseudomonadati</taxon>
        <taxon>Pseudomonadota</taxon>
        <taxon>Alphaproteobacteria</taxon>
        <taxon>Hyphomicrobiales</taxon>
        <taxon>Bartonellaceae</taxon>
        <taxon>Bartonella</taxon>
    </lineage>
</organism>
<keyword evidence="3" id="KW-1185">Reference proteome</keyword>
<name>A0A067WH46_9HYPH</name>
<proteinExistence type="predicted"/>
<evidence type="ECO:0000313" key="2">
    <source>
        <dbReference type="EMBL" id="KEC56103.1"/>
    </source>
</evidence>
<dbReference type="Proteomes" id="UP000027015">
    <property type="component" value="Unassembled WGS sequence"/>
</dbReference>